<organism evidence="1 2">
    <name type="scientific">Penicillium malachiteum</name>
    <dbReference type="NCBI Taxonomy" id="1324776"/>
    <lineage>
        <taxon>Eukaryota</taxon>
        <taxon>Fungi</taxon>
        <taxon>Dikarya</taxon>
        <taxon>Ascomycota</taxon>
        <taxon>Pezizomycotina</taxon>
        <taxon>Eurotiomycetes</taxon>
        <taxon>Eurotiomycetidae</taxon>
        <taxon>Eurotiales</taxon>
        <taxon>Aspergillaceae</taxon>
        <taxon>Penicillium</taxon>
    </lineage>
</organism>
<keyword evidence="2" id="KW-1185">Reference proteome</keyword>
<comment type="caution">
    <text evidence="1">The sequence shown here is derived from an EMBL/GenBank/DDBJ whole genome shotgun (WGS) entry which is preliminary data.</text>
</comment>
<accession>A0AAD6HXQ6</accession>
<evidence type="ECO:0000313" key="1">
    <source>
        <dbReference type="EMBL" id="KAJ5740928.1"/>
    </source>
</evidence>
<sequence length="73" mass="8132">MRPRGANGECGIAPTYRKTEAAQNLRAPLALECMYTRGAWERAPLSLPVAWEMMGVSDPRTFTLFMAPVSSDW</sequence>
<evidence type="ECO:0000313" key="2">
    <source>
        <dbReference type="Proteomes" id="UP001215712"/>
    </source>
</evidence>
<gene>
    <name evidence="1" type="ORF">N7493_000800</name>
</gene>
<dbReference type="Proteomes" id="UP001215712">
    <property type="component" value="Unassembled WGS sequence"/>
</dbReference>
<reference evidence="1" key="1">
    <citation type="journal article" date="2023" name="IMA Fungus">
        <title>Comparative genomic study of the Penicillium genus elucidates a diverse pangenome and 15 lateral gene transfer events.</title>
        <authorList>
            <person name="Petersen C."/>
            <person name="Sorensen T."/>
            <person name="Nielsen M.R."/>
            <person name="Sondergaard T.E."/>
            <person name="Sorensen J.L."/>
            <person name="Fitzpatrick D.A."/>
            <person name="Frisvad J.C."/>
            <person name="Nielsen K.L."/>
        </authorList>
    </citation>
    <scope>NUCLEOTIDE SEQUENCE</scope>
    <source>
        <strain evidence="1">IBT 17514</strain>
    </source>
</reference>
<proteinExistence type="predicted"/>
<dbReference type="EMBL" id="JAQJAN010000001">
    <property type="protein sequence ID" value="KAJ5740928.1"/>
    <property type="molecule type" value="Genomic_DNA"/>
</dbReference>
<name>A0AAD6HXQ6_9EURO</name>
<protein>
    <submittedName>
        <fullName evidence="1">Uncharacterized protein</fullName>
    </submittedName>
</protein>
<reference evidence="1" key="2">
    <citation type="submission" date="2023-01" db="EMBL/GenBank/DDBJ databases">
        <authorList>
            <person name="Petersen C."/>
        </authorList>
    </citation>
    <scope>NUCLEOTIDE SEQUENCE</scope>
    <source>
        <strain evidence="1">IBT 17514</strain>
    </source>
</reference>
<dbReference type="AlphaFoldDB" id="A0AAD6HXQ6"/>